<dbReference type="AlphaFoldDB" id="W4Q3C1"/>
<feature type="domain" description="SLH" evidence="3">
    <location>
        <begin position="23"/>
        <end position="86"/>
    </location>
</feature>
<evidence type="ECO:0000256" key="1">
    <source>
        <dbReference type="ARBA" id="ARBA00022729"/>
    </source>
</evidence>
<dbReference type="EMBL" id="BAUT01000025">
    <property type="protein sequence ID" value="GAE26467.1"/>
    <property type="molecule type" value="Genomic_DNA"/>
</dbReference>
<dbReference type="InterPro" id="IPR014044">
    <property type="entry name" value="CAP_dom"/>
</dbReference>
<evidence type="ECO:0000313" key="4">
    <source>
        <dbReference type="EMBL" id="GAE26467.1"/>
    </source>
</evidence>
<reference evidence="4" key="1">
    <citation type="journal article" date="2014" name="Genome Announc.">
        <title>Draft Genome Sequences of Three Alkaliphilic Bacillus Strains, Bacillus wakoensis JCM 9140T, Bacillus akibai JCM 9157T, and Bacillus hemicellulosilyticus JCM 9152T.</title>
        <authorList>
            <person name="Yuki M."/>
            <person name="Oshima K."/>
            <person name="Suda W."/>
            <person name="Oshida Y."/>
            <person name="Kitamura K."/>
            <person name="Iida T."/>
            <person name="Hattori M."/>
            <person name="Ohkuma M."/>
        </authorList>
    </citation>
    <scope>NUCLEOTIDE SEQUENCE [LARGE SCALE GENOMIC DNA]</scope>
    <source>
        <strain evidence="4">JCM 9140</strain>
    </source>
</reference>
<evidence type="ECO:0000256" key="2">
    <source>
        <dbReference type="SAM" id="SignalP"/>
    </source>
</evidence>
<dbReference type="PROSITE" id="PS51272">
    <property type="entry name" value="SLH"/>
    <property type="match status" value="3"/>
</dbReference>
<name>W4Q3C1_9BACI</name>
<feature type="signal peptide" evidence="2">
    <location>
        <begin position="1"/>
        <end position="23"/>
    </location>
</feature>
<accession>W4Q3C1</accession>
<evidence type="ECO:0000313" key="5">
    <source>
        <dbReference type="Proteomes" id="UP000018890"/>
    </source>
</evidence>
<comment type="caution">
    <text evidence="4">The sequence shown here is derived from an EMBL/GenBank/DDBJ whole genome shotgun (WGS) entry which is preliminary data.</text>
</comment>
<organism evidence="4 5">
    <name type="scientific">Halalkalibacter wakoensis JCM 9140</name>
    <dbReference type="NCBI Taxonomy" id="1236970"/>
    <lineage>
        <taxon>Bacteria</taxon>
        <taxon>Bacillati</taxon>
        <taxon>Bacillota</taxon>
        <taxon>Bacilli</taxon>
        <taxon>Bacillales</taxon>
        <taxon>Bacillaceae</taxon>
        <taxon>Halalkalibacter</taxon>
    </lineage>
</organism>
<evidence type="ECO:0000259" key="3">
    <source>
        <dbReference type="PROSITE" id="PS51272"/>
    </source>
</evidence>
<dbReference type="Proteomes" id="UP000018890">
    <property type="component" value="Unassembled WGS sequence"/>
</dbReference>
<protein>
    <recommendedName>
        <fullName evidence="3">SLH domain-containing protein</fullName>
    </recommendedName>
</protein>
<dbReference type="CDD" id="cd05379">
    <property type="entry name" value="CAP_bacterial"/>
    <property type="match status" value="1"/>
</dbReference>
<proteinExistence type="predicted"/>
<keyword evidence="5" id="KW-1185">Reference proteome</keyword>
<dbReference type="STRING" id="1236970.JCM9140_2536"/>
<feature type="chain" id="PRO_5004846889" description="SLH domain-containing protein" evidence="2">
    <location>
        <begin position="24"/>
        <end position="334"/>
    </location>
</feature>
<dbReference type="Pfam" id="PF00395">
    <property type="entry name" value="SLH"/>
    <property type="match status" value="3"/>
</dbReference>
<dbReference type="Gene3D" id="3.40.33.10">
    <property type="entry name" value="CAP"/>
    <property type="match status" value="1"/>
</dbReference>
<dbReference type="InterPro" id="IPR035940">
    <property type="entry name" value="CAP_sf"/>
</dbReference>
<gene>
    <name evidence="4" type="ORF">JCM9140_2536</name>
</gene>
<dbReference type="NCBIfam" id="TIGR02909">
    <property type="entry name" value="spore_YkwD"/>
    <property type="match status" value="1"/>
</dbReference>
<dbReference type="RefSeq" id="WP_052002207.1">
    <property type="nucleotide sequence ID" value="NZ_BAUT01000025.1"/>
</dbReference>
<dbReference type="PANTHER" id="PTHR31157">
    <property type="entry name" value="SCP DOMAIN-CONTAINING PROTEIN"/>
    <property type="match status" value="1"/>
</dbReference>
<dbReference type="InterPro" id="IPR001119">
    <property type="entry name" value="SLH_dom"/>
</dbReference>
<dbReference type="PANTHER" id="PTHR31157:SF1">
    <property type="entry name" value="SCP DOMAIN-CONTAINING PROTEIN"/>
    <property type="match status" value="1"/>
</dbReference>
<keyword evidence="1 2" id="KW-0732">Signal</keyword>
<sequence length="334" mass="37768">MRRIRILFTLFVALTMSNTTVDAARDFHDVGSDFWAKAEIDFLSSQSIIGGYKDDSFRPGNDLTRAQAAIMIARALDLDLTNRPDPLFSDIGEGFHAYDVVAAVADDGIITGRDGRFMPNEKLTRGQMAAILQRAFDLQGKWEQDFSDIGRSHTFYNEIQALAANQITTGHSDNTFRAYHSTTRAQYSVFLARALDERFKPDATPVLSQIDQFETKVVELTNVERRKHGLRELQADTELAKVARVKSQDMRENNYFAHESPTYGSPFDMMREFGITYRAAAENIAMGYRAPEQVVEGWMNSPGHRANILNGDLTHIGVGYDSDGHYWTQMFIRK</sequence>
<feature type="domain" description="SLH" evidence="3">
    <location>
        <begin position="87"/>
        <end position="141"/>
    </location>
</feature>
<dbReference type="Pfam" id="PF00188">
    <property type="entry name" value="CAP"/>
    <property type="match status" value="1"/>
</dbReference>
<feature type="domain" description="SLH" evidence="3">
    <location>
        <begin position="142"/>
        <end position="205"/>
    </location>
</feature>
<dbReference type="SUPFAM" id="SSF55797">
    <property type="entry name" value="PR-1-like"/>
    <property type="match status" value="1"/>
</dbReference>
<dbReference type="InterPro" id="IPR014258">
    <property type="entry name" value="CAP_domain_YkwD-like"/>
</dbReference>